<organism evidence="1 2">
    <name type="scientific">Treponema succinifaciens (strain ATCC 33096 / DSM 2489 / 6091)</name>
    <dbReference type="NCBI Taxonomy" id="869209"/>
    <lineage>
        <taxon>Bacteria</taxon>
        <taxon>Pseudomonadati</taxon>
        <taxon>Spirochaetota</taxon>
        <taxon>Spirochaetia</taxon>
        <taxon>Spirochaetales</taxon>
        <taxon>Treponemataceae</taxon>
        <taxon>Treponema</taxon>
    </lineage>
</organism>
<dbReference type="eggNOG" id="ENOG5032V4C">
    <property type="taxonomic scope" value="Bacteria"/>
</dbReference>
<dbReference type="AlphaFoldDB" id="F2NVU7"/>
<sequence>MVYNINMSDKISKAEIEYLLNLEKNCKSSQKYIFPSLGGKIEIELSSTDKKEDFLLDVWRSHIDLTRTKFQNRARNTIPLVRLDINSAPHKNPDGEQLAGTHLHIYKEGYNDKFAYSLPGEFTDCKSPGDFLEKFMDYCHIIKKPIIEEDLFV</sequence>
<dbReference type="KEGG" id="tsu:Tresu_1635"/>
<reference evidence="1 2" key="1">
    <citation type="journal article" date="2011" name="Stand. Genomic Sci.">
        <title>Complete genome sequence of Treponema succinifaciens type strain (6091).</title>
        <authorList>
            <person name="Han C."/>
            <person name="Gronow S."/>
            <person name="Teshima H."/>
            <person name="Lapidus A."/>
            <person name="Nolan M."/>
            <person name="Lucas S."/>
            <person name="Hammon N."/>
            <person name="Deshpande S."/>
            <person name="Cheng J.F."/>
            <person name="Zeytun A."/>
            <person name="Tapia R."/>
            <person name="Goodwin L."/>
            <person name="Pitluck S."/>
            <person name="Liolios K."/>
            <person name="Pagani I."/>
            <person name="Ivanova N."/>
            <person name="Mavromatis K."/>
            <person name="Mikhailova N."/>
            <person name="Huntemann M."/>
            <person name="Pati A."/>
            <person name="Chen A."/>
            <person name="Palaniappan K."/>
            <person name="Land M."/>
            <person name="Hauser L."/>
            <person name="Brambilla E.M."/>
            <person name="Rohde M."/>
            <person name="Goker M."/>
            <person name="Woyke T."/>
            <person name="Bristow J."/>
            <person name="Eisen J.A."/>
            <person name="Markowitz V."/>
            <person name="Hugenholtz P."/>
            <person name="Kyrpides N.C."/>
            <person name="Klenk H.P."/>
            <person name="Detter J.C."/>
        </authorList>
    </citation>
    <scope>NUCLEOTIDE SEQUENCE [LARGE SCALE GENOMIC DNA]</scope>
    <source>
        <strain evidence="2">ATCC 33096 / DSM 2489 / 6091</strain>
    </source>
</reference>
<dbReference type="EMBL" id="CP002631">
    <property type="protein sequence ID" value="AEB14534.1"/>
    <property type="molecule type" value="Genomic_DNA"/>
</dbReference>
<dbReference type="HOGENOM" id="CLU_144223_0_0_12"/>
<evidence type="ECO:0000313" key="1">
    <source>
        <dbReference type="EMBL" id="AEB14534.1"/>
    </source>
</evidence>
<accession>F2NVU7</accession>
<evidence type="ECO:0000313" key="2">
    <source>
        <dbReference type="Proteomes" id="UP000006852"/>
    </source>
</evidence>
<proteinExistence type="predicted"/>
<dbReference type="Proteomes" id="UP000006852">
    <property type="component" value="Chromosome"/>
</dbReference>
<dbReference type="Pfam" id="PF22398">
    <property type="entry name" value="DUF6978"/>
    <property type="match status" value="1"/>
</dbReference>
<protein>
    <submittedName>
        <fullName evidence="1">Lj965 prophage protein</fullName>
    </submittedName>
</protein>
<name>F2NVU7_TRES6</name>
<dbReference type="InterPro" id="IPR053916">
    <property type="entry name" value="DUF6978"/>
</dbReference>
<keyword evidence="2" id="KW-1185">Reference proteome</keyword>
<gene>
    <name evidence="1" type="ordered locus">Tresu_1635</name>
</gene>
<reference evidence="2" key="2">
    <citation type="submission" date="2011-04" db="EMBL/GenBank/DDBJ databases">
        <title>The complete genome of chromosome of Treponema succinifaciens DSM 2489.</title>
        <authorList>
            <person name="Lucas S."/>
            <person name="Copeland A."/>
            <person name="Lapidus A."/>
            <person name="Bruce D."/>
            <person name="Goodwin L."/>
            <person name="Pitluck S."/>
            <person name="Peters L."/>
            <person name="Kyrpides N."/>
            <person name="Mavromatis K."/>
            <person name="Ivanova N."/>
            <person name="Ovchinnikova G."/>
            <person name="Teshima H."/>
            <person name="Detter J.C."/>
            <person name="Tapia R."/>
            <person name="Han C."/>
            <person name="Land M."/>
            <person name="Hauser L."/>
            <person name="Markowitz V."/>
            <person name="Cheng J.-F."/>
            <person name="Hugenholtz P."/>
            <person name="Woyke T."/>
            <person name="Wu D."/>
            <person name="Gronow S."/>
            <person name="Wellnitz S."/>
            <person name="Brambilla E."/>
            <person name="Klenk H.-P."/>
            <person name="Eisen J.A."/>
        </authorList>
    </citation>
    <scope>NUCLEOTIDE SEQUENCE [LARGE SCALE GENOMIC DNA]</scope>
    <source>
        <strain evidence="2">ATCC 33096 / DSM 2489 / 6091</strain>
    </source>
</reference>
<dbReference type="STRING" id="869209.Tresu_1635"/>